<evidence type="ECO:0000313" key="4">
    <source>
        <dbReference type="Proteomes" id="UP000290244"/>
    </source>
</evidence>
<evidence type="ECO:0000313" key="3">
    <source>
        <dbReference type="EMBL" id="QBG37279.1"/>
    </source>
</evidence>
<dbReference type="GO" id="GO:0016874">
    <property type="term" value="F:ligase activity"/>
    <property type="evidence" value="ECO:0007669"/>
    <property type="project" value="UniProtKB-KW"/>
</dbReference>
<keyword evidence="1" id="KW-0732">Signal</keyword>
<dbReference type="GO" id="GO:0004553">
    <property type="term" value="F:hydrolase activity, hydrolyzing O-glycosyl compounds"/>
    <property type="evidence" value="ECO:0007669"/>
    <property type="project" value="InterPro"/>
</dbReference>
<dbReference type="EMBL" id="CP034759">
    <property type="protein sequence ID" value="QBG37279.1"/>
    <property type="molecule type" value="Genomic_DNA"/>
</dbReference>
<dbReference type="Gene3D" id="2.40.240.50">
    <property type="entry name" value="Barwin-like endoglucanases"/>
    <property type="match status" value="1"/>
</dbReference>
<dbReference type="InterPro" id="IPR036908">
    <property type="entry name" value="RlpA-like_sf"/>
</dbReference>
<keyword evidence="4" id="KW-1185">Reference proteome</keyword>
<accession>A0A4P6PAD2</accession>
<feature type="chain" id="PRO_5020985673" evidence="1">
    <location>
        <begin position="24"/>
        <end position="385"/>
    </location>
</feature>
<evidence type="ECO:0000259" key="2">
    <source>
        <dbReference type="Pfam" id="PF03562"/>
    </source>
</evidence>
<name>A0A4P6PAD2_9GAMM</name>
<keyword evidence="3" id="KW-0436">Ligase</keyword>
<feature type="domain" description="Lytic transglycosylase MltA" evidence="2">
    <location>
        <begin position="157"/>
        <end position="274"/>
    </location>
</feature>
<organism evidence="3 4">
    <name type="scientific">Litorilituus sediminis</name>
    <dbReference type="NCBI Taxonomy" id="718192"/>
    <lineage>
        <taxon>Bacteria</taxon>
        <taxon>Pseudomonadati</taxon>
        <taxon>Pseudomonadota</taxon>
        <taxon>Gammaproteobacteria</taxon>
        <taxon>Alteromonadales</taxon>
        <taxon>Colwelliaceae</taxon>
        <taxon>Litorilituus</taxon>
    </lineage>
</organism>
<reference evidence="3 4" key="1">
    <citation type="submission" date="2018-12" db="EMBL/GenBank/DDBJ databases">
        <title>Complete genome of Litorilituus sediminis.</title>
        <authorList>
            <person name="Liu A."/>
            <person name="Rong J."/>
        </authorList>
    </citation>
    <scope>NUCLEOTIDE SEQUENCE [LARGE SCALE GENOMIC DNA]</scope>
    <source>
        <strain evidence="3 4">JCM 17549</strain>
    </source>
</reference>
<dbReference type="InterPro" id="IPR005300">
    <property type="entry name" value="MltA_B"/>
</dbReference>
<dbReference type="KEGG" id="lsd:EMK97_16815"/>
<proteinExistence type="predicted"/>
<evidence type="ECO:0000256" key="1">
    <source>
        <dbReference type="SAM" id="SignalP"/>
    </source>
</evidence>
<dbReference type="OrthoDB" id="6221043at2"/>
<dbReference type="Pfam" id="PF03562">
    <property type="entry name" value="MltA"/>
    <property type="match status" value="1"/>
</dbReference>
<protein>
    <submittedName>
        <fullName evidence="3">Acetate--CoA ligase</fullName>
    </submittedName>
</protein>
<gene>
    <name evidence="3" type="ORF">EMK97_16815</name>
</gene>
<dbReference type="SUPFAM" id="SSF50685">
    <property type="entry name" value="Barwin-like endoglucanases"/>
    <property type="match status" value="1"/>
</dbReference>
<dbReference type="AlphaFoldDB" id="A0A4P6PAD2"/>
<sequence length="385" mass="43804">MLSDFLKPLSFLLFSILPLTLHANSASTGHFKLALKPNIGVMKHFNAKDLCSVAKNTQQFINAHRDDNFAVHGGSVYDEEITLERVTETLDFLCKVYREDISNNGVSRLHDVEFISRHFDFYRWSPDINTAQSIAKKSTNKVKSRMLNAIPRDKIFLTKYYTKLLSASSVKTAEFNQALYQIPFDEMHLALSDADKLKTELTRFKFTRQQVIAGALSAENNQGKALAKPLVWISEEALHDVLLQGTGVLDVDGDIRYFNVHRNNGIPYDYAIGKREQARYWYFAEVKGILGYGDEIDEKIAIKPQVTFAGNVKQLGLGKLFMVSYDIDGNAYSRLGVLADQGGAFDNNLFQLDMLVDSYRGWRDYHQANKHLPDYSKAWLLLKKH</sequence>
<feature type="signal peptide" evidence="1">
    <location>
        <begin position="1"/>
        <end position="23"/>
    </location>
</feature>
<dbReference type="Proteomes" id="UP000290244">
    <property type="component" value="Chromosome"/>
</dbReference>